<dbReference type="Gene3D" id="3.40.525.10">
    <property type="entry name" value="CRAL-TRIO lipid binding domain"/>
    <property type="match status" value="1"/>
</dbReference>
<dbReference type="InterPro" id="IPR011074">
    <property type="entry name" value="CRAL/TRIO_N_dom"/>
</dbReference>
<reference evidence="2 3" key="1">
    <citation type="submission" date="2024-02" db="EMBL/GenBank/DDBJ databases">
        <authorList>
            <person name="Daric V."/>
            <person name="Darras S."/>
        </authorList>
    </citation>
    <scope>NUCLEOTIDE SEQUENCE [LARGE SCALE GENOMIC DNA]</scope>
</reference>
<dbReference type="SMART" id="SM00516">
    <property type="entry name" value="SEC14"/>
    <property type="match status" value="1"/>
</dbReference>
<evidence type="ECO:0000313" key="2">
    <source>
        <dbReference type="EMBL" id="CAK8679328.1"/>
    </source>
</evidence>
<dbReference type="PRINTS" id="PR00180">
    <property type="entry name" value="CRETINALDHBP"/>
</dbReference>
<gene>
    <name evidence="2" type="ORF">CVLEPA_LOCUS9576</name>
</gene>
<dbReference type="PANTHER" id="PTHR10174">
    <property type="entry name" value="ALPHA-TOCOPHEROL TRANSFER PROTEIN-RELATED"/>
    <property type="match status" value="1"/>
</dbReference>
<dbReference type="Pfam" id="PF00650">
    <property type="entry name" value="CRAL_TRIO"/>
    <property type="match status" value="1"/>
</dbReference>
<dbReference type="SUPFAM" id="SSF52087">
    <property type="entry name" value="CRAL/TRIO domain"/>
    <property type="match status" value="1"/>
</dbReference>
<dbReference type="EMBL" id="CAWYQH010000057">
    <property type="protein sequence ID" value="CAK8679328.1"/>
    <property type="molecule type" value="Genomic_DNA"/>
</dbReference>
<dbReference type="Proteomes" id="UP001642483">
    <property type="component" value="Unassembled WGS sequence"/>
</dbReference>
<dbReference type="SMART" id="SM01100">
    <property type="entry name" value="CRAL_TRIO_N"/>
    <property type="match status" value="1"/>
</dbReference>
<sequence>MNTDLPHTLASSLLISTTYEISADMEGRYQCNLTSELMKIATSTLNEPADNNDRLRAIDRLRASYEAKAYGPLVRSDDLFLLRFLRARKFDRKRSLKLLRKYHVIREELPQVFSKIAKPWALNHVMESGMMYVASKKTTHRESVFIYRPQQRDREVKLFDVFAYGVVSAEKLLEDEEFQICGGILIDDLKHLQLGRVTELSLKCLKLLLQIWQDAMPVTITSMHICNQSKVMNLCYGLAKPFLKRRFTDKMYIHRNLGKLHIRVNPEVLPPCLGGSGLSLEDGNKLWLKKLNED</sequence>
<feature type="domain" description="CRAL-TRIO" evidence="1">
    <location>
        <begin position="57"/>
        <end position="281"/>
    </location>
</feature>
<dbReference type="InterPro" id="IPR036865">
    <property type="entry name" value="CRAL-TRIO_dom_sf"/>
</dbReference>
<dbReference type="InterPro" id="IPR001251">
    <property type="entry name" value="CRAL-TRIO_dom"/>
</dbReference>
<name>A0ABP0FI38_CLALP</name>
<keyword evidence="3" id="KW-1185">Reference proteome</keyword>
<comment type="caution">
    <text evidence="2">The sequence shown here is derived from an EMBL/GenBank/DDBJ whole genome shotgun (WGS) entry which is preliminary data.</text>
</comment>
<dbReference type="PROSITE" id="PS50191">
    <property type="entry name" value="CRAL_TRIO"/>
    <property type="match status" value="1"/>
</dbReference>
<dbReference type="CDD" id="cd00170">
    <property type="entry name" value="SEC14"/>
    <property type="match status" value="1"/>
</dbReference>
<evidence type="ECO:0000259" key="1">
    <source>
        <dbReference type="PROSITE" id="PS50191"/>
    </source>
</evidence>
<dbReference type="Pfam" id="PF03765">
    <property type="entry name" value="CRAL_TRIO_N"/>
    <property type="match status" value="1"/>
</dbReference>
<proteinExistence type="predicted"/>
<dbReference type="SUPFAM" id="SSF46938">
    <property type="entry name" value="CRAL/TRIO N-terminal domain"/>
    <property type="match status" value="1"/>
</dbReference>
<protein>
    <recommendedName>
        <fullName evidence="1">CRAL-TRIO domain-containing protein</fullName>
    </recommendedName>
</protein>
<accession>A0ABP0FI38</accession>
<organism evidence="2 3">
    <name type="scientific">Clavelina lepadiformis</name>
    <name type="common">Light-bulb sea squirt</name>
    <name type="synonym">Ascidia lepadiformis</name>
    <dbReference type="NCBI Taxonomy" id="159417"/>
    <lineage>
        <taxon>Eukaryota</taxon>
        <taxon>Metazoa</taxon>
        <taxon>Chordata</taxon>
        <taxon>Tunicata</taxon>
        <taxon>Ascidiacea</taxon>
        <taxon>Aplousobranchia</taxon>
        <taxon>Clavelinidae</taxon>
        <taxon>Clavelina</taxon>
    </lineage>
</organism>
<dbReference type="PANTHER" id="PTHR10174:SF225">
    <property type="entry name" value="ALPHA-TOCOPHEROL TRANSFER PROTEIN"/>
    <property type="match status" value="1"/>
</dbReference>
<dbReference type="InterPro" id="IPR036273">
    <property type="entry name" value="CRAL/TRIO_N_dom_sf"/>
</dbReference>
<dbReference type="Gene3D" id="1.10.8.20">
    <property type="entry name" value="N-terminal domain of phosphatidylinositol transfer protein sec14p"/>
    <property type="match status" value="1"/>
</dbReference>
<evidence type="ECO:0000313" key="3">
    <source>
        <dbReference type="Proteomes" id="UP001642483"/>
    </source>
</evidence>
<dbReference type="Gene3D" id="1.20.5.1200">
    <property type="entry name" value="Alpha-tocopherol transfer"/>
    <property type="match status" value="1"/>
</dbReference>